<evidence type="ECO:0000313" key="2">
    <source>
        <dbReference type="EMBL" id="KAH3686034.1"/>
    </source>
</evidence>
<proteinExistence type="predicted"/>
<reference evidence="2" key="2">
    <citation type="submission" date="2021-01" db="EMBL/GenBank/DDBJ databases">
        <authorList>
            <person name="Schikora-Tamarit M.A."/>
        </authorList>
    </citation>
    <scope>NUCLEOTIDE SEQUENCE</scope>
    <source>
        <strain evidence="2">CBS2887</strain>
    </source>
</reference>
<dbReference type="AlphaFoldDB" id="A0A9P8QAS7"/>
<comment type="caution">
    <text evidence="2">The sequence shown here is derived from an EMBL/GenBank/DDBJ whole genome shotgun (WGS) entry which is preliminary data.</text>
</comment>
<name>A0A9P8QAS7_WICPI</name>
<reference evidence="2" key="1">
    <citation type="journal article" date="2021" name="Open Biol.">
        <title>Shared evolutionary footprints suggest mitochondrial oxidative damage underlies multiple complex I losses in fungi.</title>
        <authorList>
            <person name="Schikora-Tamarit M.A."/>
            <person name="Marcet-Houben M."/>
            <person name="Nosek J."/>
            <person name="Gabaldon T."/>
        </authorList>
    </citation>
    <scope>NUCLEOTIDE SEQUENCE</scope>
    <source>
        <strain evidence="2">CBS2887</strain>
    </source>
</reference>
<protein>
    <submittedName>
        <fullName evidence="2">Uncharacterized protein</fullName>
    </submittedName>
</protein>
<organism evidence="2 3">
    <name type="scientific">Wickerhamomyces pijperi</name>
    <name type="common">Yeast</name>
    <name type="synonym">Pichia pijperi</name>
    <dbReference type="NCBI Taxonomy" id="599730"/>
    <lineage>
        <taxon>Eukaryota</taxon>
        <taxon>Fungi</taxon>
        <taxon>Dikarya</taxon>
        <taxon>Ascomycota</taxon>
        <taxon>Saccharomycotina</taxon>
        <taxon>Saccharomycetes</taxon>
        <taxon>Phaffomycetales</taxon>
        <taxon>Wickerhamomycetaceae</taxon>
        <taxon>Wickerhamomyces</taxon>
    </lineage>
</organism>
<gene>
    <name evidence="2" type="ORF">WICPIJ_003034</name>
</gene>
<dbReference type="EMBL" id="JAEUBG010001689">
    <property type="protein sequence ID" value="KAH3686034.1"/>
    <property type="molecule type" value="Genomic_DNA"/>
</dbReference>
<keyword evidence="3" id="KW-1185">Reference proteome</keyword>
<accession>A0A9P8QAS7</accession>
<dbReference type="Proteomes" id="UP000774326">
    <property type="component" value="Unassembled WGS sequence"/>
</dbReference>
<sequence length="96" mass="10646">MLFQDKVLFIDIQSGKSILNGVMVPCLHPFAQQGVGQETKRKDTLALMEENSRVFNLSLRNCNVDGSEIIGQAVSDEDTPDVQKKPQLSVDNVQLD</sequence>
<feature type="region of interest" description="Disordered" evidence="1">
    <location>
        <begin position="73"/>
        <end position="96"/>
    </location>
</feature>
<evidence type="ECO:0000256" key="1">
    <source>
        <dbReference type="SAM" id="MobiDB-lite"/>
    </source>
</evidence>
<evidence type="ECO:0000313" key="3">
    <source>
        <dbReference type="Proteomes" id="UP000774326"/>
    </source>
</evidence>